<dbReference type="SUPFAM" id="SSF53681">
    <property type="entry name" value="Aspartate/glutamate racemase"/>
    <property type="match status" value="2"/>
</dbReference>
<sequence length="233" mass="25865">MKTIGLIGGLSWESTAEYYRYINTRVQEELGGLHSAKCIMHSFDFEEIAALQRAGEWRKATEVMIQAAVTLEKAGADVLVICTNTMHKMAPEVQDAVSIPLIHIADATAKSIQKQGLTKVGLLGTKFTMEQDFYKDRLMKYGISTIIPEEDDRTVIHDVIFGELCQGNYSQASKEKYLQIIDKLLSKGAEGIVLGCTEIPLLIKQQDCQVPVFDTTYIHATEVASFALDKVNS</sequence>
<dbReference type="PANTHER" id="PTHR21198:SF7">
    <property type="entry name" value="ASPARTATE-GLUTAMATE RACEMASE FAMILY"/>
    <property type="match status" value="1"/>
</dbReference>
<dbReference type="AlphaFoldDB" id="V6IXT0"/>
<comment type="caution">
    <text evidence="3">The sequence shown here is derived from an EMBL/GenBank/DDBJ whole genome shotgun (WGS) entry which is preliminary data.</text>
</comment>
<dbReference type="PANTHER" id="PTHR21198">
    <property type="entry name" value="GLUTAMATE RACEMASE"/>
    <property type="match status" value="1"/>
</dbReference>
<evidence type="ECO:0000313" key="3">
    <source>
        <dbReference type="EMBL" id="EST11506.1"/>
    </source>
</evidence>
<dbReference type="RefSeq" id="WP_023510452.1">
    <property type="nucleotide sequence ID" value="NZ_AWTC01000010.1"/>
</dbReference>
<dbReference type="InterPro" id="IPR015942">
    <property type="entry name" value="Asp/Glu/hydantoin_racemase"/>
</dbReference>
<dbReference type="EMBL" id="AWTC01000010">
    <property type="protein sequence ID" value="EST11506.1"/>
    <property type="molecule type" value="Genomic_DNA"/>
</dbReference>
<dbReference type="Gene3D" id="3.40.50.1860">
    <property type="match status" value="2"/>
</dbReference>
<dbReference type="NCBIfam" id="TIGR00035">
    <property type="entry name" value="asp_race"/>
    <property type="match status" value="1"/>
</dbReference>
<dbReference type="GO" id="GO:0047661">
    <property type="term" value="F:amino-acid racemase activity"/>
    <property type="evidence" value="ECO:0007669"/>
    <property type="project" value="InterPro"/>
</dbReference>
<dbReference type="Proteomes" id="UP000018296">
    <property type="component" value="Unassembled WGS sequence"/>
</dbReference>
<evidence type="ECO:0000313" key="4">
    <source>
        <dbReference type="Proteomes" id="UP000018296"/>
    </source>
</evidence>
<dbReference type="InterPro" id="IPR004380">
    <property type="entry name" value="Asp_race"/>
</dbReference>
<dbReference type="InterPro" id="IPR033134">
    <property type="entry name" value="Asp/Glu_racemase_AS_2"/>
</dbReference>
<evidence type="ECO:0000256" key="1">
    <source>
        <dbReference type="ARBA" id="ARBA00007847"/>
    </source>
</evidence>
<reference evidence="3 4" key="1">
    <citation type="journal article" date="2013" name="Genome Announc.">
        <title>Genome Sequence of Sporolactobacillus laevolacticus DSM442, an Efficient Polymer-Grade D-Lactate Producer from Agricultural Waste Cottonseed as a Nitrogen Source.</title>
        <authorList>
            <person name="Wang H."/>
            <person name="Wang L."/>
            <person name="Ju J."/>
            <person name="Yu B."/>
            <person name="Ma Y."/>
        </authorList>
    </citation>
    <scope>NUCLEOTIDE SEQUENCE [LARGE SCALE GENOMIC DNA]</scope>
    <source>
        <strain evidence="3 4">DSM 442</strain>
    </source>
</reference>
<dbReference type="InterPro" id="IPR001920">
    <property type="entry name" value="Asp/Glu_race"/>
</dbReference>
<dbReference type="eggNOG" id="COG1794">
    <property type="taxonomic scope" value="Bacteria"/>
</dbReference>
<evidence type="ECO:0000256" key="2">
    <source>
        <dbReference type="ARBA" id="ARBA00023235"/>
    </source>
</evidence>
<comment type="similarity">
    <text evidence="1">Belongs to the aspartate/glutamate racemases family.</text>
</comment>
<accession>V6IXT0</accession>
<dbReference type="Pfam" id="PF01177">
    <property type="entry name" value="Asp_Glu_race"/>
    <property type="match status" value="1"/>
</dbReference>
<name>V6IXT0_9BACL</name>
<keyword evidence="4" id="KW-1185">Reference proteome</keyword>
<dbReference type="OrthoDB" id="9803739at2"/>
<gene>
    <name evidence="3" type="ORF">P343_11025</name>
</gene>
<organism evidence="3 4">
    <name type="scientific">Sporolactobacillus laevolacticus DSM 442</name>
    <dbReference type="NCBI Taxonomy" id="1395513"/>
    <lineage>
        <taxon>Bacteria</taxon>
        <taxon>Bacillati</taxon>
        <taxon>Bacillota</taxon>
        <taxon>Bacilli</taxon>
        <taxon>Bacillales</taxon>
        <taxon>Sporolactobacillaceae</taxon>
        <taxon>Sporolactobacillus</taxon>
    </lineage>
</organism>
<dbReference type="PATRIC" id="fig|1395513.3.peg.2226"/>
<dbReference type="PROSITE" id="PS00924">
    <property type="entry name" value="ASP_GLU_RACEMASE_2"/>
    <property type="match status" value="1"/>
</dbReference>
<dbReference type="STRING" id="1395513.P343_11025"/>
<keyword evidence="2" id="KW-0413">Isomerase</keyword>
<protein>
    <submittedName>
        <fullName evidence="3">Aspartate racemase</fullName>
    </submittedName>
</protein>
<proteinExistence type="inferred from homology"/>